<gene>
    <name evidence="3" type="ORF">ACFQ16_23615</name>
</gene>
<keyword evidence="2" id="KW-0663">Pyridoxal phosphate</keyword>
<evidence type="ECO:0000313" key="4">
    <source>
        <dbReference type="Proteomes" id="UP001597018"/>
    </source>
</evidence>
<dbReference type="Pfam" id="PF01041">
    <property type="entry name" value="DegT_DnrJ_EryC1"/>
    <property type="match status" value="1"/>
</dbReference>
<evidence type="ECO:0000313" key="3">
    <source>
        <dbReference type="EMBL" id="MFD0922746.1"/>
    </source>
</evidence>
<keyword evidence="3" id="KW-0032">Aminotransferase</keyword>
<organism evidence="3 4">
    <name type="scientific">Saccharopolyspora rosea</name>
    <dbReference type="NCBI Taxonomy" id="524884"/>
    <lineage>
        <taxon>Bacteria</taxon>
        <taxon>Bacillati</taxon>
        <taxon>Actinomycetota</taxon>
        <taxon>Actinomycetes</taxon>
        <taxon>Pseudonocardiales</taxon>
        <taxon>Pseudonocardiaceae</taxon>
        <taxon>Saccharopolyspora</taxon>
    </lineage>
</organism>
<dbReference type="PIRSF" id="PIRSF000390">
    <property type="entry name" value="PLP_StrS"/>
    <property type="match status" value="1"/>
</dbReference>
<comment type="cofactor">
    <cofactor evidence="1">
        <name>pyridoxal 5'-phosphate</name>
        <dbReference type="ChEBI" id="CHEBI:597326"/>
    </cofactor>
</comment>
<dbReference type="SUPFAM" id="SSF53383">
    <property type="entry name" value="PLP-dependent transferases"/>
    <property type="match status" value="1"/>
</dbReference>
<comment type="caution">
    <text evidence="3">The sequence shown here is derived from an EMBL/GenBank/DDBJ whole genome shotgun (WGS) entry which is preliminary data.</text>
</comment>
<proteinExistence type="inferred from homology"/>
<protein>
    <submittedName>
        <fullName evidence="3">DegT/DnrJ/EryC1/StrS family aminotransferase</fullName>
    </submittedName>
</protein>
<dbReference type="RefSeq" id="WP_263247573.1">
    <property type="nucleotide sequence ID" value="NZ_BAABLT010000038.1"/>
</dbReference>
<dbReference type="PANTHER" id="PTHR30244">
    <property type="entry name" value="TRANSAMINASE"/>
    <property type="match status" value="1"/>
</dbReference>
<accession>A0ABW3FW34</accession>
<evidence type="ECO:0000256" key="2">
    <source>
        <dbReference type="RuleBase" id="RU004508"/>
    </source>
</evidence>
<sequence>MIDFTRPRLGKEELDAVADVFDSGWVGYGPRSGAFEAEFAEHLGVPPEQVLFLNSATAGTFLAFELLGLGEGDEVVMPAISFNSGPNATLSCGARPVFCEVDPWTLNPAAADVEQAITPRTKAVLVLHYGGHPGHIAEIAELCARRGLALVEDASCAVASRAAGRAAGTFGDMAVWSFDTMKTLVTGDGGMLRVRDPELARRARRLSYHGLAQPADGFTPPPWKTWAFEQREIARRLLGNDLTAAIGSVQLRRLPEFVARRKELAARYDERLRDLDGVRLPPPVPAGHESSHYLYWVKVHRDVRDDVARRLHEAGIPASYRYGPLHRVEVYGVDCRLPKSDAAADETLCLPLHQGLDDQDVDRVASCLRDIIGS</sequence>
<dbReference type="GO" id="GO:0008483">
    <property type="term" value="F:transaminase activity"/>
    <property type="evidence" value="ECO:0007669"/>
    <property type="project" value="UniProtKB-KW"/>
</dbReference>
<dbReference type="InterPro" id="IPR000653">
    <property type="entry name" value="DegT/StrS_aminotransferase"/>
</dbReference>
<dbReference type="EMBL" id="JBHTIW010000024">
    <property type="protein sequence ID" value="MFD0922746.1"/>
    <property type="molecule type" value="Genomic_DNA"/>
</dbReference>
<dbReference type="Proteomes" id="UP001597018">
    <property type="component" value="Unassembled WGS sequence"/>
</dbReference>
<keyword evidence="4" id="KW-1185">Reference proteome</keyword>
<dbReference type="Gene3D" id="3.40.640.10">
    <property type="entry name" value="Type I PLP-dependent aspartate aminotransferase-like (Major domain)"/>
    <property type="match status" value="1"/>
</dbReference>
<reference evidence="4" key="1">
    <citation type="journal article" date="2019" name="Int. J. Syst. Evol. Microbiol.">
        <title>The Global Catalogue of Microorganisms (GCM) 10K type strain sequencing project: providing services to taxonomists for standard genome sequencing and annotation.</title>
        <authorList>
            <consortium name="The Broad Institute Genomics Platform"/>
            <consortium name="The Broad Institute Genome Sequencing Center for Infectious Disease"/>
            <person name="Wu L."/>
            <person name="Ma J."/>
        </authorList>
    </citation>
    <scope>NUCLEOTIDE SEQUENCE [LARGE SCALE GENOMIC DNA]</scope>
    <source>
        <strain evidence="4">CCUG 56401</strain>
    </source>
</reference>
<dbReference type="Gene3D" id="3.90.1150.10">
    <property type="entry name" value="Aspartate Aminotransferase, domain 1"/>
    <property type="match status" value="1"/>
</dbReference>
<name>A0ABW3FW34_9PSEU</name>
<evidence type="ECO:0000256" key="1">
    <source>
        <dbReference type="ARBA" id="ARBA00001933"/>
    </source>
</evidence>
<dbReference type="InterPro" id="IPR015421">
    <property type="entry name" value="PyrdxlP-dep_Trfase_major"/>
</dbReference>
<comment type="similarity">
    <text evidence="2">Belongs to the DegT/DnrJ/EryC1 family.</text>
</comment>
<dbReference type="InterPro" id="IPR015424">
    <property type="entry name" value="PyrdxlP-dep_Trfase"/>
</dbReference>
<dbReference type="InterPro" id="IPR015422">
    <property type="entry name" value="PyrdxlP-dep_Trfase_small"/>
</dbReference>
<keyword evidence="3" id="KW-0808">Transferase</keyword>
<dbReference type="PANTHER" id="PTHR30244:SF34">
    <property type="entry name" value="DTDP-4-AMINO-4,6-DIDEOXYGALACTOSE TRANSAMINASE"/>
    <property type="match status" value="1"/>
</dbReference>
<dbReference type="CDD" id="cd00616">
    <property type="entry name" value="AHBA_syn"/>
    <property type="match status" value="1"/>
</dbReference>